<dbReference type="GO" id="GO:0003849">
    <property type="term" value="F:3-deoxy-7-phosphoheptulonate synthase activity"/>
    <property type="evidence" value="ECO:0007669"/>
    <property type="project" value="UniProtKB-EC"/>
</dbReference>
<comment type="similarity">
    <text evidence="1 4">Belongs to the class-II DAHP synthase family.</text>
</comment>
<evidence type="ECO:0000313" key="6">
    <source>
        <dbReference type="Proteomes" id="UP000054093"/>
    </source>
</evidence>
<keyword evidence="2 4" id="KW-0808">Transferase</keyword>
<feature type="binding site" evidence="3">
    <location>
        <position position="322"/>
    </location>
    <ligand>
        <name>phosphoenolpyruvate</name>
        <dbReference type="ChEBI" id="CHEBI:58702"/>
    </ligand>
</feature>
<dbReference type="EMBL" id="ADHO01000110">
    <property type="protein sequence ID" value="EFX41948.1"/>
    <property type="molecule type" value="Genomic_DNA"/>
</dbReference>
<feature type="binding site" evidence="3">
    <location>
        <begin position="268"/>
        <end position="269"/>
    </location>
    <ligand>
        <name>phosphoenolpyruvate</name>
        <dbReference type="ChEBI" id="CHEBI:58702"/>
    </ligand>
</feature>
<feature type="binding site" evidence="3">
    <location>
        <position position="291"/>
    </location>
    <ligand>
        <name>phosphoenolpyruvate</name>
        <dbReference type="ChEBI" id="CHEBI:58702"/>
    </ligand>
</feature>
<feature type="binding site" evidence="3">
    <location>
        <position position="354"/>
    </location>
    <ligand>
        <name>Mn(2+)</name>
        <dbReference type="ChEBI" id="CHEBI:29035"/>
    </ligand>
</feature>
<evidence type="ECO:0000313" key="5">
    <source>
        <dbReference type="EMBL" id="EFX41948.1"/>
    </source>
</evidence>
<keyword evidence="3" id="KW-0464">Manganese</keyword>
<dbReference type="Proteomes" id="UP000054093">
    <property type="component" value="Unassembled WGS sequence"/>
</dbReference>
<dbReference type="GO" id="GO:0009073">
    <property type="term" value="P:aromatic amino acid family biosynthetic process"/>
    <property type="evidence" value="ECO:0007669"/>
    <property type="project" value="UniProtKB-KW"/>
</dbReference>
<organism evidence="5 6">
    <name type="scientific">Helicobacter suis HS5</name>
    <dbReference type="NCBI Taxonomy" id="710394"/>
    <lineage>
        <taxon>Bacteria</taxon>
        <taxon>Pseudomonadati</taxon>
        <taxon>Campylobacterota</taxon>
        <taxon>Epsilonproteobacteria</taxon>
        <taxon>Campylobacterales</taxon>
        <taxon>Helicobacteraceae</taxon>
        <taxon>Helicobacter</taxon>
    </lineage>
</organism>
<reference evidence="5 6" key="1">
    <citation type="journal article" date="2011" name="Vet. Res.">
        <title>Genome sequence of Helicobacter suis supports its role in gastric pathology.</title>
        <authorList>
            <person name="Vermoote M."/>
            <person name="Vandekerckhove T.T."/>
            <person name="Flahou B."/>
            <person name="Pasmans F."/>
            <person name="Smet A."/>
            <person name="De Groote D."/>
            <person name="Van Criekinge W."/>
            <person name="Ducatelle R."/>
            <person name="Haesebrouck F."/>
        </authorList>
    </citation>
    <scope>NUCLEOTIDE SEQUENCE [LARGE SCALE GENOMIC DNA]</scope>
    <source>
        <strain evidence="5 6">HS5</strain>
    </source>
</reference>
<dbReference type="NCBIfam" id="TIGR01358">
    <property type="entry name" value="DAHP_synth_II"/>
    <property type="match status" value="1"/>
</dbReference>
<dbReference type="RefSeq" id="WP_006565169.1">
    <property type="nucleotide sequence ID" value="NZ_ADHO01000110.1"/>
</dbReference>
<comment type="pathway">
    <text evidence="4">Metabolic intermediate biosynthesis; chorismate biosynthesis; chorismate from D-erythrose 4-phosphate and phosphoenolpyruvate: step 1/7.</text>
</comment>
<keyword evidence="4" id="KW-0028">Amino-acid biosynthesis</keyword>
<comment type="caution">
    <text evidence="5">The sequence shown here is derived from an EMBL/GenBank/DDBJ whole genome shotgun (WGS) entry which is preliminary data.</text>
</comment>
<accession>E7G3V1</accession>
<keyword evidence="3" id="KW-0104">Cadmium</keyword>
<evidence type="ECO:0000256" key="1">
    <source>
        <dbReference type="ARBA" id="ARBA00008911"/>
    </source>
</evidence>
<feature type="binding site" evidence="3">
    <location>
        <position position="396"/>
    </location>
    <ligand>
        <name>Mn(2+)</name>
        <dbReference type="ChEBI" id="CHEBI:29035"/>
    </ligand>
</feature>
<keyword evidence="4" id="KW-0057">Aromatic amino acid biosynthesis</keyword>
<dbReference type="PANTHER" id="PTHR21337">
    <property type="entry name" value="PHOSPHO-2-DEHYDRO-3-DEOXYHEPTONATE ALDOLASE 1, 2"/>
    <property type="match status" value="1"/>
</dbReference>
<dbReference type="Pfam" id="PF01474">
    <property type="entry name" value="DAHP_synth_2"/>
    <property type="match status" value="1"/>
</dbReference>
<feature type="binding site" evidence="3">
    <location>
        <position position="73"/>
    </location>
    <ligand>
        <name>Mn(2+)</name>
        <dbReference type="ChEBI" id="CHEBI:29035"/>
    </ligand>
</feature>
<gene>
    <name evidence="5" type="primary">aroG</name>
    <name evidence="5" type="ORF">HSUHS5_0635</name>
</gene>
<keyword evidence="3" id="KW-0170">Cobalt</keyword>
<dbReference type="InterPro" id="IPR013785">
    <property type="entry name" value="Aldolase_TIM"/>
</dbReference>
<feature type="binding site" evidence="3">
    <location>
        <position position="112"/>
    </location>
    <ligand>
        <name>phosphoenolpyruvate</name>
        <dbReference type="ChEBI" id="CHEBI:58702"/>
    </ligand>
</feature>
<evidence type="ECO:0000256" key="4">
    <source>
        <dbReference type="RuleBase" id="RU363071"/>
    </source>
</evidence>
<feature type="binding site" evidence="3">
    <location>
        <position position="426"/>
    </location>
    <ligand>
        <name>Mn(2+)</name>
        <dbReference type="ChEBI" id="CHEBI:29035"/>
    </ligand>
</feature>
<dbReference type="InterPro" id="IPR002480">
    <property type="entry name" value="DAHP_synth_2"/>
</dbReference>
<dbReference type="SUPFAM" id="SSF51569">
    <property type="entry name" value="Aldolase"/>
    <property type="match status" value="1"/>
</dbReference>
<sequence length="451" mass="50255">MRDEMQKTWQATSWRTFPILQQPHYSDPLALKRAEKTLKTYPPLVFAKEINSLKSALKEAAHGRAFLLQGGDCAESFASFSADSIRDLFKVILQMSVVLAFSGGCPVIKVGRVAGQFAKPRSLESEIINGVEVPIYRGDMINGLEITEREPDPTRLLQAYHQSAATLNLLRAFAKGGLADLAEVQRWNLDFVKNNSFGQKYEALALQITKALEFMQACGVANMPALQETDFYTSHEALLLNYEEPLVRQDSLSGRYFACSAHMLWIGERTRGLDQAHVEFLRGVGNPIGVKIGAKTKLEDLLGLCEALNPTNEPGKLSFIVRMGVKELPRVFPELLKGVLAHKKEVVWVCDPMHGNTTKTPSGIKTRSFTHILEEVQHFFEIHRAFSSCVGGIHLEMTGQNVTECVGGSQGVSEESLKEHYHTQCDPRLNATQSLELAFLLADKLKERIVR</sequence>
<name>E7G3V1_9HELI</name>
<evidence type="ECO:0000256" key="2">
    <source>
        <dbReference type="ARBA" id="ARBA00022679"/>
    </source>
</evidence>
<dbReference type="PANTHER" id="PTHR21337:SF0">
    <property type="entry name" value="PHOSPHO-2-DEHYDRO-3-DEOXYHEPTONATE ALDOLASE"/>
    <property type="match status" value="1"/>
</dbReference>
<dbReference type="EC" id="2.5.1.54" evidence="4"/>
<dbReference type="Gene3D" id="3.20.20.70">
    <property type="entry name" value="Aldolase class I"/>
    <property type="match status" value="1"/>
</dbReference>
<evidence type="ECO:0000256" key="3">
    <source>
        <dbReference type="PIRSR" id="PIRSR602480-1"/>
    </source>
</evidence>
<comment type="cofactor">
    <cofactor evidence="3">
        <name>Mn(2+)</name>
        <dbReference type="ChEBI" id="CHEBI:29035"/>
    </cofactor>
    <cofactor evidence="3">
        <name>Co(2+)</name>
        <dbReference type="ChEBI" id="CHEBI:48828"/>
    </cofactor>
    <cofactor evidence="3">
        <name>Cd(2+)</name>
        <dbReference type="ChEBI" id="CHEBI:48775"/>
    </cofactor>
    <text evidence="3">Binds 1 divalent cation per subunit. The enzyme is active with manganese, cobalt or cadmium ions.</text>
</comment>
<comment type="catalytic activity">
    <reaction evidence="4">
        <text>D-erythrose 4-phosphate + phosphoenolpyruvate + H2O = 7-phospho-2-dehydro-3-deoxy-D-arabino-heptonate + phosphate</text>
        <dbReference type="Rhea" id="RHEA:14717"/>
        <dbReference type="ChEBI" id="CHEBI:15377"/>
        <dbReference type="ChEBI" id="CHEBI:16897"/>
        <dbReference type="ChEBI" id="CHEBI:43474"/>
        <dbReference type="ChEBI" id="CHEBI:58394"/>
        <dbReference type="ChEBI" id="CHEBI:58702"/>
        <dbReference type="EC" id="2.5.1.54"/>
    </reaction>
</comment>
<proteinExistence type="inferred from homology"/>
<protein>
    <recommendedName>
        <fullName evidence="4">Phospho-2-dehydro-3-deoxyheptonate aldolase</fullName>
        <ecNumber evidence="4">2.5.1.54</ecNumber>
    </recommendedName>
</protein>
<dbReference type="GeneID" id="56928837"/>
<dbReference type="AlphaFoldDB" id="E7G3V1"/>
<dbReference type="GO" id="GO:0008652">
    <property type="term" value="P:amino acid biosynthetic process"/>
    <property type="evidence" value="ECO:0007669"/>
    <property type="project" value="UniProtKB-KW"/>
</dbReference>